<feature type="domain" description="Aminopeptidase N-like N-terminal" evidence="22">
    <location>
        <begin position="2"/>
        <end position="98"/>
    </location>
</feature>
<comment type="similarity">
    <text evidence="3">Belongs to the peptidase M1 family.</text>
</comment>
<dbReference type="InterPro" id="IPR045357">
    <property type="entry name" value="Aminopeptidase_N-like_N"/>
</dbReference>
<keyword evidence="24" id="KW-1185">Reference proteome</keyword>
<comment type="caution">
    <text evidence="23">The sequence shown here is derived from an EMBL/GenBank/DDBJ whole genome shotgun (WGS) entry which is preliminary data.</text>
</comment>
<gene>
    <name evidence="23" type="ORF">ILUMI_07176</name>
</gene>
<feature type="domain" description="ERAP1-like C-terminal" evidence="21">
    <location>
        <begin position="584"/>
        <end position="674"/>
    </location>
</feature>
<dbReference type="InterPro" id="IPR042097">
    <property type="entry name" value="Aminopeptidase_N-like_N_sf"/>
</dbReference>
<evidence type="ECO:0000256" key="9">
    <source>
        <dbReference type="ARBA" id="ARBA00022729"/>
    </source>
</evidence>
<dbReference type="Pfam" id="PF01433">
    <property type="entry name" value="Peptidase_M1"/>
    <property type="match status" value="1"/>
</dbReference>
<evidence type="ECO:0008006" key="25">
    <source>
        <dbReference type="Google" id="ProtNLM"/>
    </source>
</evidence>
<evidence type="ECO:0000256" key="5">
    <source>
        <dbReference type="ARBA" id="ARBA00022622"/>
    </source>
</evidence>
<evidence type="ECO:0000256" key="2">
    <source>
        <dbReference type="ARBA" id="ARBA00004609"/>
    </source>
</evidence>
<evidence type="ECO:0000256" key="13">
    <source>
        <dbReference type="ARBA" id="ARBA00023049"/>
    </source>
</evidence>
<keyword evidence="4" id="KW-1003">Cell membrane</keyword>
<dbReference type="PRINTS" id="PR00756">
    <property type="entry name" value="ALADIPTASE"/>
</dbReference>
<keyword evidence="9" id="KW-0732">Signal</keyword>
<dbReference type="GO" id="GO:0008270">
    <property type="term" value="F:zinc ion binding"/>
    <property type="evidence" value="ECO:0007669"/>
    <property type="project" value="InterPro"/>
</dbReference>
<evidence type="ECO:0000256" key="11">
    <source>
        <dbReference type="ARBA" id="ARBA00022833"/>
    </source>
</evidence>
<keyword evidence="6" id="KW-0645">Protease</keyword>
<evidence type="ECO:0000256" key="12">
    <source>
        <dbReference type="ARBA" id="ARBA00022989"/>
    </source>
</evidence>
<feature type="domain" description="ERAP1-like C-terminal" evidence="21">
    <location>
        <begin position="442"/>
        <end position="583"/>
    </location>
</feature>
<keyword evidence="16" id="KW-0449">Lipoprotein</keyword>
<dbReference type="Gene3D" id="2.60.40.1910">
    <property type="match status" value="1"/>
</dbReference>
<dbReference type="CDD" id="cd09601">
    <property type="entry name" value="M1_APN-Q_like"/>
    <property type="match status" value="1"/>
</dbReference>
<dbReference type="EMBL" id="VTPC01003133">
    <property type="protein sequence ID" value="KAF2898997.1"/>
    <property type="molecule type" value="Genomic_DNA"/>
</dbReference>
<comment type="subcellular location">
    <subcellularLocation>
        <location evidence="2">Cell membrane</location>
        <topology evidence="2">Lipid-anchor</topology>
        <topology evidence="2">GPI-anchor</topology>
    </subcellularLocation>
    <subcellularLocation>
        <location evidence="1">Membrane</location>
        <topology evidence="1">Single-pass membrane protein</topology>
    </subcellularLocation>
</comment>
<dbReference type="FunFam" id="2.60.40.1910:FF:000008">
    <property type="entry name" value="Aminopeptidase"/>
    <property type="match status" value="1"/>
</dbReference>
<dbReference type="Gene3D" id="1.10.390.10">
    <property type="entry name" value="Neutral Protease Domain 2"/>
    <property type="match status" value="1"/>
</dbReference>
<dbReference type="AlphaFoldDB" id="A0A8K0D8K8"/>
<dbReference type="SUPFAM" id="SSF63737">
    <property type="entry name" value="Leukotriene A4 hydrolase N-terminal domain"/>
    <property type="match status" value="1"/>
</dbReference>
<dbReference type="SUPFAM" id="SSF55486">
    <property type="entry name" value="Metalloproteases ('zincins'), catalytic domain"/>
    <property type="match status" value="1"/>
</dbReference>
<evidence type="ECO:0000313" key="24">
    <source>
        <dbReference type="Proteomes" id="UP000801492"/>
    </source>
</evidence>
<feature type="active site" description="Proton acceptor" evidence="17">
    <location>
        <position position="207"/>
    </location>
</feature>
<keyword evidence="14" id="KW-0472">Membrane</keyword>
<organism evidence="23 24">
    <name type="scientific">Ignelater luminosus</name>
    <name type="common">Cucubano</name>
    <name type="synonym">Pyrophorus luminosus</name>
    <dbReference type="NCBI Taxonomy" id="2038154"/>
    <lineage>
        <taxon>Eukaryota</taxon>
        <taxon>Metazoa</taxon>
        <taxon>Ecdysozoa</taxon>
        <taxon>Arthropoda</taxon>
        <taxon>Hexapoda</taxon>
        <taxon>Insecta</taxon>
        <taxon>Pterygota</taxon>
        <taxon>Neoptera</taxon>
        <taxon>Endopterygota</taxon>
        <taxon>Coleoptera</taxon>
        <taxon>Polyphaga</taxon>
        <taxon>Elateriformia</taxon>
        <taxon>Elateroidea</taxon>
        <taxon>Elateridae</taxon>
        <taxon>Agrypninae</taxon>
        <taxon>Pyrophorini</taxon>
        <taxon>Ignelater</taxon>
    </lineage>
</organism>
<keyword evidence="10" id="KW-0378">Hydrolase</keyword>
<dbReference type="InterPro" id="IPR027268">
    <property type="entry name" value="Peptidase_M4/M1_CTD_sf"/>
</dbReference>
<dbReference type="GO" id="GO:0070006">
    <property type="term" value="F:metalloaminopeptidase activity"/>
    <property type="evidence" value="ECO:0007669"/>
    <property type="project" value="TreeGrafter"/>
</dbReference>
<name>A0A8K0D8K8_IGNLU</name>
<evidence type="ECO:0000313" key="23">
    <source>
        <dbReference type="EMBL" id="KAF2898997.1"/>
    </source>
</evidence>
<dbReference type="InterPro" id="IPR024571">
    <property type="entry name" value="ERAP1-like_C_dom"/>
</dbReference>
<evidence type="ECO:0000256" key="4">
    <source>
        <dbReference type="ARBA" id="ARBA00022475"/>
    </source>
</evidence>
<dbReference type="GO" id="GO:0005615">
    <property type="term" value="C:extracellular space"/>
    <property type="evidence" value="ECO:0007669"/>
    <property type="project" value="TreeGrafter"/>
</dbReference>
<dbReference type="PANTHER" id="PTHR11533">
    <property type="entry name" value="PROTEASE M1 ZINC METALLOPROTEASE"/>
    <property type="match status" value="1"/>
</dbReference>
<dbReference type="InterPro" id="IPR050344">
    <property type="entry name" value="Peptidase_M1_aminopeptidases"/>
</dbReference>
<dbReference type="OrthoDB" id="510539at2759"/>
<evidence type="ECO:0000256" key="10">
    <source>
        <dbReference type="ARBA" id="ARBA00022801"/>
    </source>
</evidence>
<feature type="binding site" evidence="18">
    <location>
        <position position="206"/>
    </location>
    <ligand>
        <name>Zn(2+)</name>
        <dbReference type="ChEBI" id="CHEBI:29105"/>
        <note>catalytic</note>
    </ligand>
</feature>
<dbReference type="Pfam" id="PF17900">
    <property type="entry name" value="Peptidase_M1_N"/>
    <property type="match status" value="1"/>
</dbReference>
<sequence>MGTLHDGLDGYYRSSYTDRTTNKKRWLAVTQFEPTDARKAFPCFDEPAMKATFKINLGRPNDYSSISNMPLLKSEPIKGVKDWSWDRYEDTVPMSTYLLAFVVSDFEYRTAPASKNNVTFRTWARKDAINQVELAKEIGPKCLDFYEKFFDISYPLPKQDMIAIPDFSAGAMENWGLITYREALLLFDNNTSSAFHKDSIASVIAHELAHQWFGNLVTMKWWTDLWLNEGFATHMAGLAVDHLFPEWNSLEEETVSNLLSVFSLDALKTSHPVSVPVGNPKEINEIFDTISYKKGSFLLHMISHFLGQETFRKGVTRYLLKHKYNNAEQDDLWEALTVQAHEDKVLPSNLTVKIIMDTWTVQTGYPVVTVIRNYEDNSAVLKQERFLRDNIKTSKSLAQCWWVPLTFTTKEELNFNATRPKHWLSCPADSESIRDLPNNEQWILFNIQAAGLYKINYDEKNWNLLTTTLNSDHYSNIPILNRVQLIDDSSDLAWTGDLNYTVHFNVLQYLEREQAYLPWKAAMSNIDALNRMLKRTSAYGLFKIFMKKLLTPIYEHVGGFEIRKKAKNSLEDVKHQVMITSWASIRNGGEKEWSFLWKQYQKSNIATEKTTILRSLGCTREIWLLSRYLEWAINDNSGIRRQDCSSVFQTVGGNDIGYYVAKNFLQNRIKDIYQ</sequence>
<evidence type="ECO:0000259" key="20">
    <source>
        <dbReference type="Pfam" id="PF01433"/>
    </source>
</evidence>
<dbReference type="GO" id="GO:0042277">
    <property type="term" value="F:peptide binding"/>
    <property type="evidence" value="ECO:0007669"/>
    <property type="project" value="TreeGrafter"/>
</dbReference>
<keyword evidence="13" id="KW-0482">Metalloprotease</keyword>
<dbReference type="GO" id="GO:0043171">
    <property type="term" value="P:peptide catabolic process"/>
    <property type="evidence" value="ECO:0007669"/>
    <property type="project" value="TreeGrafter"/>
</dbReference>
<evidence type="ECO:0000256" key="7">
    <source>
        <dbReference type="ARBA" id="ARBA00022692"/>
    </source>
</evidence>
<evidence type="ECO:0000256" key="16">
    <source>
        <dbReference type="ARBA" id="ARBA00023288"/>
    </source>
</evidence>
<feature type="binding site" evidence="18">
    <location>
        <position position="210"/>
    </location>
    <ligand>
        <name>Zn(2+)</name>
        <dbReference type="ChEBI" id="CHEBI:29105"/>
        <note>catalytic</note>
    </ligand>
</feature>
<evidence type="ECO:0000256" key="8">
    <source>
        <dbReference type="ARBA" id="ARBA00022723"/>
    </source>
</evidence>
<proteinExistence type="inferred from homology"/>
<evidence type="ECO:0000256" key="17">
    <source>
        <dbReference type="PIRSR" id="PIRSR634016-1"/>
    </source>
</evidence>
<keyword evidence="15" id="KW-0325">Glycoprotein</keyword>
<dbReference type="GO" id="GO:0006508">
    <property type="term" value="P:proteolysis"/>
    <property type="evidence" value="ECO:0007669"/>
    <property type="project" value="UniProtKB-KW"/>
</dbReference>
<evidence type="ECO:0000256" key="14">
    <source>
        <dbReference type="ARBA" id="ARBA00023136"/>
    </source>
</evidence>
<keyword evidence="7" id="KW-0812">Transmembrane</keyword>
<evidence type="ECO:0000256" key="18">
    <source>
        <dbReference type="PIRSR" id="PIRSR634016-3"/>
    </source>
</evidence>
<evidence type="ECO:0000259" key="22">
    <source>
        <dbReference type="Pfam" id="PF17900"/>
    </source>
</evidence>
<feature type="binding site" evidence="18">
    <location>
        <position position="229"/>
    </location>
    <ligand>
        <name>Zn(2+)</name>
        <dbReference type="ChEBI" id="CHEBI:29105"/>
        <note>catalytic</note>
    </ligand>
</feature>
<feature type="site" description="Transition state stabilizer" evidence="19">
    <location>
        <position position="292"/>
    </location>
</feature>
<evidence type="ECO:0000256" key="3">
    <source>
        <dbReference type="ARBA" id="ARBA00010136"/>
    </source>
</evidence>
<accession>A0A8K0D8K8</accession>
<comment type="cofactor">
    <cofactor evidence="18">
        <name>Zn(2+)</name>
        <dbReference type="ChEBI" id="CHEBI:29105"/>
    </cofactor>
    <text evidence="18">Binds 1 zinc ion per subunit.</text>
</comment>
<reference evidence="23" key="1">
    <citation type="submission" date="2019-08" db="EMBL/GenBank/DDBJ databases">
        <title>The genome of the North American firefly Photinus pyralis.</title>
        <authorList>
            <consortium name="Photinus pyralis genome working group"/>
            <person name="Fallon T.R."/>
            <person name="Sander Lower S.E."/>
            <person name="Weng J.-K."/>
        </authorList>
    </citation>
    <scope>NUCLEOTIDE SEQUENCE</scope>
    <source>
        <strain evidence="23">TRF0915ILg1</strain>
        <tissue evidence="23">Whole body</tissue>
    </source>
</reference>
<dbReference type="InterPro" id="IPR014782">
    <property type="entry name" value="Peptidase_M1_dom"/>
</dbReference>
<evidence type="ECO:0000256" key="6">
    <source>
        <dbReference type="ARBA" id="ARBA00022670"/>
    </source>
</evidence>
<feature type="domain" description="Peptidase M1 membrane alanine aminopeptidase" evidence="20">
    <location>
        <begin position="137"/>
        <end position="359"/>
    </location>
</feature>
<dbReference type="PANTHER" id="PTHR11533:SF253">
    <property type="entry name" value="AMINOPEPTIDASE-RELATED"/>
    <property type="match status" value="1"/>
</dbReference>
<evidence type="ECO:0000259" key="21">
    <source>
        <dbReference type="Pfam" id="PF11838"/>
    </source>
</evidence>
<dbReference type="InterPro" id="IPR034016">
    <property type="entry name" value="M1_APN-typ"/>
</dbReference>
<dbReference type="Gene3D" id="1.25.50.20">
    <property type="match status" value="2"/>
</dbReference>
<keyword evidence="11 18" id="KW-0862">Zinc</keyword>
<dbReference type="Pfam" id="PF11838">
    <property type="entry name" value="ERAP1_C"/>
    <property type="match status" value="2"/>
</dbReference>
<dbReference type="GO" id="GO:0098552">
    <property type="term" value="C:side of membrane"/>
    <property type="evidence" value="ECO:0007669"/>
    <property type="project" value="UniProtKB-KW"/>
</dbReference>
<keyword evidence="8 18" id="KW-0479">Metal-binding</keyword>
<dbReference type="Gene3D" id="2.60.40.1730">
    <property type="entry name" value="tricorn interacting facor f3 domain"/>
    <property type="match status" value="1"/>
</dbReference>
<dbReference type="Proteomes" id="UP000801492">
    <property type="component" value="Unassembled WGS sequence"/>
</dbReference>
<dbReference type="GO" id="GO:0005737">
    <property type="term" value="C:cytoplasm"/>
    <property type="evidence" value="ECO:0007669"/>
    <property type="project" value="TreeGrafter"/>
</dbReference>
<keyword evidence="5" id="KW-0336">GPI-anchor</keyword>
<keyword evidence="12" id="KW-1133">Transmembrane helix</keyword>
<protein>
    <recommendedName>
        <fullName evidence="25">Aminopeptidase</fullName>
    </recommendedName>
</protein>
<evidence type="ECO:0000256" key="15">
    <source>
        <dbReference type="ARBA" id="ARBA00023180"/>
    </source>
</evidence>
<dbReference type="FunFam" id="1.10.390.10:FF:000016">
    <property type="entry name" value="Glutamyl aminopeptidase"/>
    <property type="match status" value="1"/>
</dbReference>
<evidence type="ECO:0000256" key="19">
    <source>
        <dbReference type="PIRSR" id="PIRSR634016-4"/>
    </source>
</evidence>
<dbReference type="InterPro" id="IPR001930">
    <property type="entry name" value="Peptidase_M1"/>
</dbReference>
<evidence type="ECO:0000256" key="1">
    <source>
        <dbReference type="ARBA" id="ARBA00004167"/>
    </source>
</evidence>
<dbReference type="GO" id="GO:0005886">
    <property type="term" value="C:plasma membrane"/>
    <property type="evidence" value="ECO:0007669"/>
    <property type="project" value="UniProtKB-SubCell"/>
</dbReference>